<dbReference type="RefSeq" id="WP_269425707.1">
    <property type="nucleotide sequence ID" value="NZ_JAPWGM010000001.1"/>
</dbReference>
<sequence length="432" mass="49918">MKQLVLLSLVLLLCGCSKTKTDQALLELDKKELAASINYDKILFYKFAKIAIRSSAVQDTTMPEYRKFVHESLNLHRTLSNIKPNSKESISVVDALLIYNDYRKVKNFVKNTDEDIFPLLIEGFNGNRDSVKTQKLLAAGDKLYYQNVEHAILSMAVLATRDLGREFALYECSKTQPELLKDSEEKTLLEFIRGFLFFSHKLLYLSEDGLSRNITWLEKNKNIPLPYTRALFGWGNLNNEQTNVGFHSMNVLFRGFDRLMMEREIDEERALQDFELFLKDTETLGLQNELIWCVESYLYLKREKPEKATVALNKLRKSPLLSNDEKEAIDKTIVYLKDRDSDSKLKGIYDKYFIGKIATKYMFAKLAQVDWEKVMKQQNVPHTAELFATVRKVRTLTDAVDQYTNEKAIEKGKTTIKETGSNLLDKAKGIFK</sequence>
<dbReference type="EMBL" id="JAPWGM010000001">
    <property type="protein sequence ID" value="MCZ4242613.1"/>
    <property type="molecule type" value="Genomic_DNA"/>
</dbReference>
<protein>
    <recommendedName>
        <fullName evidence="3">Short-chain dehydrogenase</fullName>
    </recommendedName>
</protein>
<keyword evidence="2" id="KW-1185">Reference proteome</keyword>
<organism evidence="1 2">
    <name type="scientific">Pedobacter punctiformis</name>
    <dbReference type="NCBI Taxonomy" id="3004097"/>
    <lineage>
        <taxon>Bacteria</taxon>
        <taxon>Pseudomonadati</taxon>
        <taxon>Bacteroidota</taxon>
        <taxon>Sphingobacteriia</taxon>
        <taxon>Sphingobacteriales</taxon>
        <taxon>Sphingobacteriaceae</taxon>
        <taxon>Pedobacter</taxon>
    </lineage>
</organism>
<proteinExistence type="predicted"/>
<evidence type="ECO:0000313" key="2">
    <source>
        <dbReference type="Proteomes" id="UP001144347"/>
    </source>
</evidence>
<dbReference type="PROSITE" id="PS51257">
    <property type="entry name" value="PROKAR_LIPOPROTEIN"/>
    <property type="match status" value="1"/>
</dbReference>
<comment type="caution">
    <text evidence="1">The sequence shown here is derived from an EMBL/GenBank/DDBJ whole genome shotgun (WGS) entry which is preliminary data.</text>
</comment>
<evidence type="ECO:0000313" key="1">
    <source>
        <dbReference type="EMBL" id="MCZ4242613.1"/>
    </source>
</evidence>
<accession>A0ABT4L631</accession>
<reference evidence="1" key="1">
    <citation type="submission" date="2022-12" db="EMBL/GenBank/DDBJ databases">
        <title>Genome sequence of HCMS5-2.</title>
        <authorList>
            <person name="Woo H."/>
        </authorList>
    </citation>
    <scope>NUCLEOTIDE SEQUENCE</scope>
    <source>
        <strain evidence="1">HCMS5-2</strain>
    </source>
</reference>
<name>A0ABT4L631_9SPHI</name>
<evidence type="ECO:0008006" key="3">
    <source>
        <dbReference type="Google" id="ProtNLM"/>
    </source>
</evidence>
<dbReference type="Proteomes" id="UP001144347">
    <property type="component" value="Unassembled WGS sequence"/>
</dbReference>
<gene>
    <name evidence="1" type="ORF">O0955_01230</name>
</gene>